<dbReference type="GO" id="GO:0071014">
    <property type="term" value="C:post-mRNA release spliceosomal complex"/>
    <property type="evidence" value="ECO:0007669"/>
    <property type="project" value="TreeGrafter"/>
</dbReference>
<evidence type="ECO:0000313" key="10">
    <source>
        <dbReference type="EMBL" id="BAO40115.2"/>
    </source>
</evidence>
<dbReference type="PROSITE" id="PS00299">
    <property type="entry name" value="UBIQUITIN_1"/>
    <property type="match status" value="1"/>
</dbReference>
<dbReference type="GO" id="GO:0000245">
    <property type="term" value="P:spliceosomal complex assembly"/>
    <property type="evidence" value="ECO:0007669"/>
    <property type="project" value="TreeGrafter"/>
</dbReference>
<dbReference type="PANTHER" id="PTHR11246:SF3">
    <property type="entry name" value="CROOKED NECK-LIKE PROTEIN 1"/>
    <property type="match status" value="1"/>
</dbReference>
<dbReference type="SUPFAM" id="SSF54236">
    <property type="entry name" value="Ubiquitin-like"/>
    <property type="match status" value="1"/>
</dbReference>
<dbReference type="Gene3D" id="1.25.40.10">
    <property type="entry name" value="Tetratricopeptide repeat domain"/>
    <property type="match status" value="4"/>
</dbReference>
<feature type="domain" description="Ubiquitin-like" evidence="9">
    <location>
        <begin position="1"/>
        <end position="52"/>
    </location>
</feature>
<name>W0T9L9_KLUMD</name>
<evidence type="ECO:0000256" key="4">
    <source>
        <dbReference type="ARBA" id="ARBA00022728"/>
    </source>
</evidence>
<organism evidence="10 11">
    <name type="scientific">Kluyveromyces marxianus (strain DMKU3-1042 / BCC 29191 / NBRC 104275)</name>
    <name type="common">Yeast</name>
    <name type="synonym">Candida kefyr</name>
    <dbReference type="NCBI Taxonomy" id="1003335"/>
    <lineage>
        <taxon>Eukaryota</taxon>
        <taxon>Fungi</taxon>
        <taxon>Dikarya</taxon>
        <taxon>Ascomycota</taxon>
        <taxon>Saccharomycotina</taxon>
        <taxon>Saccharomycetes</taxon>
        <taxon>Saccharomycetales</taxon>
        <taxon>Saccharomycetaceae</taxon>
        <taxon>Kluyveromyces</taxon>
    </lineage>
</organism>
<proteinExistence type="inferred from homology"/>
<dbReference type="InterPro" id="IPR055433">
    <property type="entry name" value="HAT_Syf1-like_N"/>
</dbReference>
<evidence type="ECO:0000256" key="2">
    <source>
        <dbReference type="ARBA" id="ARBA00008644"/>
    </source>
</evidence>
<evidence type="ECO:0000256" key="5">
    <source>
        <dbReference type="ARBA" id="ARBA00022737"/>
    </source>
</evidence>
<dbReference type="AlphaFoldDB" id="W0T9L9"/>
<dbReference type="InterPro" id="IPR003107">
    <property type="entry name" value="HAT"/>
</dbReference>
<dbReference type="SMART" id="SM00386">
    <property type="entry name" value="HAT"/>
    <property type="match status" value="14"/>
</dbReference>
<dbReference type="InterPro" id="IPR019956">
    <property type="entry name" value="Ubiquitin_dom"/>
</dbReference>
<gene>
    <name evidence="10" type="ORF">KLMA_40091</name>
</gene>
<dbReference type="VEuPathDB" id="FungiDB:KLMA_40091"/>
<sequence>MQLKVKTLTGKEIAVDVAGSDSVYHIKELLEEKEGIPPSQQKLIFQGKQVEEIIEANGTPECQEMSEMDSGGTDGPITADSILKSAYERKKPQQQATKVDILDLEELKDWQRRKRTEFETVLKRNRLDIRQWMRYARFEADHNDIRRARSVYERALLVDHGFIPLWIQYIDSELKWKNVNHARNLLDRATNLLPRVDKLWYKYVFLEEALGNVGIVRGIFTRWCSLEPGPNAWDSFVEFELRQSDFENVRNVYSKYVLVHPQVSTWLQWVRFEHMHGDASSVRTVYSMGLDTLTAHSGTPLEDIEQLIESFASWEAEQDEIERARSLYRIALERWPDSHALKEQQVKLEKKFGSSGVEDAVIEKRKAAYEEELESNHYDYSTWWVYLDLLESKYPREVRQAFDRFVDMAQPTNSKIKDMSWKRYVKLCIRYLVYLELTVDDLAATRQLFQRLLDKIIPNKRFTFGKLWIMYAEFEIRQNDLTRARKILGMSLGKCPKPKTFKYYINMEMKLKEFDRVRRLYEKYLDFNPENVQAWLDYAELEENLGDEDRSRAIYKLSLSNSVGLPLNDQLAIFQRFIAFETDASEYDNARALYNEYLILSEYDVNVWINWALFESTIPSQEQLIAYQEAHEGDEDEDEEEEEFTFDITDENKKQTRDIFEKAIAYFKERQDAGKVKQLLESLLEYEMVHGTEETVSKTKQRMPKTVKRKTIVDGIEQEVFVLELPEEPDDEINKVSKNLLERARQWQQENSK</sequence>
<dbReference type="InterPro" id="IPR019954">
    <property type="entry name" value="Ubiquitin_CS"/>
</dbReference>
<comment type="subcellular location">
    <subcellularLocation>
        <location evidence="1">Nucleus</location>
    </subcellularLocation>
</comment>
<evidence type="ECO:0000256" key="3">
    <source>
        <dbReference type="ARBA" id="ARBA00022664"/>
    </source>
</evidence>
<dbReference type="InterPro" id="IPR045075">
    <property type="entry name" value="Syf1-like"/>
</dbReference>
<dbReference type="Proteomes" id="UP000065495">
    <property type="component" value="Chromosome 4"/>
</dbReference>
<evidence type="ECO:0000256" key="1">
    <source>
        <dbReference type="ARBA" id="ARBA00004123"/>
    </source>
</evidence>
<dbReference type="OrthoDB" id="541719at2759"/>
<comment type="similarity">
    <text evidence="2">Belongs to the crooked-neck family.</text>
</comment>
<keyword evidence="6" id="KW-0508">mRNA splicing</keyword>
<dbReference type="Pfam" id="PF00240">
    <property type="entry name" value="ubiquitin"/>
    <property type="match status" value="1"/>
</dbReference>
<reference evidence="10 11" key="1">
    <citation type="journal article" date="2015" name="Biotechnol. Biofuels">
        <title>Genetic basis of the highly efficient yeast Kluyveromyces marxianus: complete genome sequence and transcriptome analyses.</title>
        <authorList>
            <person name="Lertwattanasakul N."/>
            <person name="Kosaka T."/>
            <person name="Hosoyama A."/>
            <person name="Suzuki Y."/>
            <person name="Rodrussamee N."/>
            <person name="Matsutani M."/>
            <person name="Murata M."/>
            <person name="Fujimoto N."/>
            <person name="Suprayogi"/>
            <person name="Tsuchikane K."/>
            <person name="Limtong S."/>
            <person name="Fujita N."/>
            <person name="Yamada M."/>
        </authorList>
    </citation>
    <scope>NUCLEOTIDE SEQUENCE [LARGE SCALE GENOMIC DNA]</scope>
    <source>
        <strain evidence="11">DMKU3-1042 / BCC 29191 / NBRC 104275</strain>
    </source>
</reference>
<keyword evidence="4" id="KW-0747">Spliceosome</keyword>
<evidence type="ECO:0000256" key="7">
    <source>
        <dbReference type="ARBA" id="ARBA00023242"/>
    </source>
</evidence>
<evidence type="ECO:0000256" key="6">
    <source>
        <dbReference type="ARBA" id="ARBA00023187"/>
    </source>
</evidence>
<keyword evidence="5" id="KW-0677">Repeat</keyword>
<protein>
    <recommendedName>
        <fullName evidence="8">Pre-mRNA-splicing factor CLF1</fullName>
    </recommendedName>
</protein>
<dbReference type="PROSITE" id="PS50053">
    <property type="entry name" value="UBIQUITIN_2"/>
    <property type="match status" value="1"/>
</dbReference>
<dbReference type="GO" id="GO:0000974">
    <property type="term" value="C:Prp19 complex"/>
    <property type="evidence" value="ECO:0007669"/>
    <property type="project" value="TreeGrafter"/>
</dbReference>
<dbReference type="GO" id="GO:0071011">
    <property type="term" value="C:precatalytic spliceosome"/>
    <property type="evidence" value="ECO:0007669"/>
    <property type="project" value="TreeGrafter"/>
</dbReference>
<keyword evidence="3" id="KW-0507">mRNA processing</keyword>
<dbReference type="PRINTS" id="PR00348">
    <property type="entry name" value="UBIQUITIN"/>
</dbReference>
<dbReference type="Pfam" id="PF23233">
    <property type="entry name" value="HAT_Syf1_CNRKL1_N"/>
    <property type="match status" value="2"/>
</dbReference>
<dbReference type="FunFam" id="1.25.40.10:FF:001133">
    <property type="entry name" value="Crooked neck protein, putative"/>
    <property type="match status" value="1"/>
</dbReference>
<keyword evidence="7" id="KW-0539">Nucleus</keyword>
<evidence type="ECO:0000259" key="9">
    <source>
        <dbReference type="PROSITE" id="PS50053"/>
    </source>
</evidence>
<accession>W0T9L9</accession>
<dbReference type="SUPFAM" id="SSF48452">
    <property type="entry name" value="TPR-like"/>
    <property type="match status" value="3"/>
</dbReference>
<dbReference type="SMART" id="SM00213">
    <property type="entry name" value="UBQ"/>
    <property type="match status" value="1"/>
</dbReference>
<dbReference type="PANTHER" id="PTHR11246">
    <property type="entry name" value="PRE-MRNA SPLICING FACTOR"/>
    <property type="match status" value="1"/>
</dbReference>
<dbReference type="Gene3D" id="3.10.20.90">
    <property type="entry name" value="Phosphatidylinositol 3-kinase Catalytic Subunit, Chain A, domain 1"/>
    <property type="match status" value="1"/>
</dbReference>
<dbReference type="InterPro" id="IPR000626">
    <property type="entry name" value="Ubiquitin-like_dom"/>
</dbReference>
<evidence type="ECO:0000256" key="8">
    <source>
        <dbReference type="ARBA" id="ARBA00039167"/>
    </source>
</evidence>
<dbReference type="EMBL" id="AP012216">
    <property type="protein sequence ID" value="BAO40115.2"/>
    <property type="molecule type" value="Genomic_DNA"/>
</dbReference>
<dbReference type="InterPro" id="IPR029071">
    <property type="entry name" value="Ubiquitin-like_domsf"/>
</dbReference>
<dbReference type="InterPro" id="IPR011990">
    <property type="entry name" value="TPR-like_helical_dom_sf"/>
</dbReference>
<dbReference type="GO" id="GO:0071007">
    <property type="term" value="C:U2-type catalytic step 2 spliceosome"/>
    <property type="evidence" value="ECO:0007669"/>
    <property type="project" value="TreeGrafter"/>
</dbReference>
<evidence type="ECO:0000313" key="11">
    <source>
        <dbReference type="Proteomes" id="UP000065495"/>
    </source>
</evidence>